<name>A0ABW3M4F0_9PSEU</name>
<keyword evidence="2" id="KW-1185">Reference proteome</keyword>
<dbReference type="Proteomes" id="UP001597045">
    <property type="component" value="Unassembled WGS sequence"/>
</dbReference>
<sequence length="66" mass="7216">MSDPVDVVNQLGAIWSPDFDRYAETGDLTDMVCVLCTKSPCQCPPFGTPEYFALVAKRHSSTSDDS</sequence>
<dbReference type="EMBL" id="JBHTIS010000059">
    <property type="protein sequence ID" value="MFD1044459.1"/>
    <property type="molecule type" value="Genomic_DNA"/>
</dbReference>
<gene>
    <name evidence="1" type="ORF">ACFQ1S_02060</name>
</gene>
<protein>
    <submittedName>
        <fullName evidence="1">Uncharacterized protein</fullName>
    </submittedName>
</protein>
<evidence type="ECO:0000313" key="1">
    <source>
        <dbReference type="EMBL" id="MFD1044459.1"/>
    </source>
</evidence>
<comment type="caution">
    <text evidence="1">The sequence shown here is derived from an EMBL/GenBank/DDBJ whole genome shotgun (WGS) entry which is preliminary data.</text>
</comment>
<proteinExistence type="predicted"/>
<organism evidence="1 2">
    <name type="scientific">Kibdelosporangium lantanae</name>
    <dbReference type="NCBI Taxonomy" id="1497396"/>
    <lineage>
        <taxon>Bacteria</taxon>
        <taxon>Bacillati</taxon>
        <taxon>Actinomycetota</taxon>
        <taxon>Actinomycetes</taxon>
        <taxon>Pseudonocardiales</taxon>
        <taxon>Pseudonocardiaceae</taxon>
        <taxon>Kibdelosporangium</taxon>
    </lineage>
</organism>
<accession>A0ABW3M4F0</accession>
<reference evidence="2" key="1">
    <citation type="journal article" date="2019" name="Int. J. Syst. Evol. Microbiol.">
        <title>The Global Catalogue of Microorganisms (GCM) 10K type strain sequencing project: providing services to taxonomists for standard genome sequencing and annotation.</title>
        <authorList>
            <consortium name="The Broad Institute Genomics Platform"/>
            <consortium name="The Broad Institute Genome Sequencing Center for Infectious Disease"/>
            <person name="Wu L."/>
            <person name="Ma J."/>
        </authorList>
    </citation>
    <scope>NUCLEOTIDE SEQUENCE [LARGE SCALE GENOMIC DNA]</scope>
    <source>
        <strain evidence="2">JCM 31486</strain>
    </source>
</reference>
<evidence type="ECO:0000313" key="2">
    <source>
        <dbReference type="Proteomes" id="UP001597045"/>
    </source>
</evidence>